<evidence type="ECO:0000313" key="4">
    <source>
        <dbReference type="Proteomes" id="UP000028999"/>
    </source>
</evidence>
<dbReference type="EMBL" id="HG994367">
    <property type="protein sequence ID" value="CAF1701033.1"/>
    <property type="molecule type" value="Genomic_DNA"/>
</dbReference>
<dbReference type="OMA" id="KAMEHRE"/>
<dbReference type="SMR" id="A0A078GB42"/>
<feature type="compositionally biased region" description="Basic and acidic residues" evidence="1">
    <location>
        <begin position="1"/>
        <end position="17"/>
    </location>
</feature>
<dbReference type="PaxDb" id="3708-A0A078GB42"/>
<dbReference type="Proteomes" id="UP001295469">
    <property type="component" value="Chromosome C03"/>
</dbReference>
<dbReference type="EMBL" id="LK032132">
    <property type="protein sequence ID" value="CDY22554.1"/>
    <property type="molecule type" value="Genomic_DNA"/>
</dbReference>
<organism evidence="3 4">
    <name type="scientific">Brassica napus</name>
    <name type="common">Rape</name>
    <dbReference type="NCBI Taxonomy" id="3708"/>
    <lineage>
        <taxon>Eukaryota</taxon>
        <taxon>Viridiplantae</taxon>
        <taxon>Streptophyta</taxon>
        <taxon>Embryophyta</taxon>
        <taxon>Tracheophyta</taxon>
        <taxon>Spermatophyta</taxon>
        <taxon>Magnoliopsida</taxon>
        <taxon>eudicotyledons</taxon>
        <taxon>Gunneridae</taxon>
        <taxon>Pentapetalae</taxon>
        <taxon>rosids</taxon>
        <taxon>malvids</taxon>
        <taxon>Brassicales</taxon>
        <taxon>Brassicaceae</taxon>
        <taxon>Brassiceae</taxon>
        <taxon>Brassica</taxon>
    </lineage>
</organism>
<sequence length="109" mass="12476">MMEKDQKKESDMYEKRQHQPPYVSQMQPVTHEAYGGGLYGMDDEKEKEAKTIERDAKNIEKDPHQHHRPASETQSAEGPDEAKTTKPKHRPPPSSGDRDIDVTGQSYIQ</sequence>
<accession>A0A078GB42</accession>
<keyword evidence="4" id="KW-1185">Reference proteome</keyword>
<feature type="region of interest" description="Disordered" evidence="1">
    <location>
        <begin position="1"/>
        <end position="109"/>
    </location>
</feature>
<dbReference type="Gramene" id="CDY22554">
    <property type="protein sequence ID" value="CDY22554"/>
    <property type="gene ID" value="GSBRNA2T00019152001"/>
</dbReference>
<dbReference type="STRING" id="3708.A0A078GB42"/>
<evidence type="ECO:0000256" key="1">
    <source>
        <dbReference type="SAM" id="MobiDB-lite"/>
    </source>
</evidence>
<name>A0A078GB42_BRANA</name>
<reference evidence="3 4" key="1">
    <citation type="journal article" date="2014" name="Science">
        <title>Plant genetics. Early allopolyploid evolution in the post-Neolithic Brassica napus oilseed genome.</title>
        <authorList>
            <person name="Chalhoub B."/>
            <person name="Denoeud F."/>
            <person name="Liu S."/>
            <person name="Parkin I.A."/>
            <person name="Tang H."/>
            <person name="Wang X."/>
            <person name="Chiquet J."/>
            <person name="Belcram H."/>
            <person name="Tong C."/>
            <person name="Samans B."/>
            <person name="Correa M."/>
            <person name="Da Silva C."/>
            <person name="Just J."/>
            <person name="Falentin C."/>
            <person name="Koh C.S."/>
            <person name="Le Clainche I."/>
            <person name="Bernard M."/>
            <person name="Bento P."/>
            <person name="Noel B."/>
            <person name="Labadie K."/>
            <person name="Alberti A."/>
            <person name="Charles M."/>
            <person name="Arnaud D."/>
            <person name="Guo H."/>
            <person name="Daviaud C."/>
            <person name="Alamery S."/>
            <person name="Jabbari K."/>
            <person name="Zhao M."/>
            <person name="Edger P.P."/>
            <person name="Chelaifa H."/>
            <person name="Tack D."/>
            <person name="Lassalle G."/>
            <person name="Mestiri I."/>
            <person name="Schnel N."/>
            <person name="Le Paslier M.C."/>
            <person name="Fan G."/>
            <person name="Renault V."/>
            <person name="Bayer P.E."/>
            <person name="Golicz A.A."/>
            <person name="Manoli S."/>
            <person name="Lee T.H."/>
            <person name="Thi V.H."/>
            <person name="Chalabi S."/>
            <person name="Hu Q."/>
            <person name="Fan C."/>
            <person name="Tollenaere R."/>
            <person name="Lu Y."/>
            <person name="Battail C."/>
            <person name="Shen J."/>
            <person name="Sidebottom C.H."/>
            <person name="Wang X."/>
            <person name="Canaguier A."/>
            <person name="Chauveau A."/>
            <person name="Berard A."/>
            <person name="Deniot G."/>
            <person name="Guan M."/>
            <person name="Liu Z."/>
            <person name="Sun F."/>
            <person name="Lim Y.P."/>
            <person name="Lyons E."/>
            <person name="Town C.D."/>
            <person name="Bancroft I."/>
            <person name="Wang X."/>
            <person name="Meng J."/>
            <person name="Ma J."/>
            <person name="Pires J.C."/>
            <person name="King G.J."/>
            <person name="Brunel D."/>
            <person name="Delourme R."/>
            <person name="Renard M."/>
            <person name="Aury J.M."/>
            <person name="Adams K.L."/>
            <person name="Batley J."/>
            <person name="Snowdon R.J."/>
            <person name="Tost J."/>
            <person name="Edwards D."/>
            <person name="Zhou Y."/>
            <person name="Hua W."/>
            <person name="Sharpe A.G."/>
            <person name="Paterson A.H."/>
            <person name="Guan C."/>
            <person name="Wincker P."/>
        </authorList>
    </citation>
    <scope>NUCLEOTIDE SEQUENCE [LARGE SCALE GENOMIC DNA]</scope>
    <source>
        <strain evidence="4">cv. Darmor-bzh</strain>
    </source>
</reference>
<feature type="compositionally biased region" description="Basic and acidic residues" evidence="1">
    <location>
        <begin position="42"/>
        <end position="63"/>
    </location>
</feature>
<gene>
    <name evidence="3" type="primary">BnaC03g23640D</name>
    <name evidence="2" type="ORF">DARMORV10_C03P28110.1</name>
    <name evidence="3" type="ORF">GSBRNA2T00019152001</name>
</gene>
<dbReference type="AlphaFoldDB" id="A0A078GB42"/>
<evidence type="ECO:0000313" key="3">
    <source>
        <dbReference type="EMBL" id="CDY22554.1"/>
    </source>
</evidence>
<proteinExistence type="predicted"/>
<reference evidence="2" key="3">
    <citation type="submission" date="2021-01" db="EMBL/GenBank/DDBJ databases">
        <authorList>
            <consortium name="Genoscope - CEA"/>
            <person name="William W."/>
        </authorList>
    </citation>
    <scope>NUCLEOTIDE SEQUENCE</scope>
</reference>
<evidence type="ECO:0000313" key="2">
    <source>
        <dbReference type="EMBL" id="CAF1701033.1"/>
    </source>
</evidence>
<dbReference type="Proteomes" id="UP000028999">
    <property type="component" value="Unassembled WGS sequence"/>
</dbReference>
<protein>
    <submittedName>
        <fullName evidence="2">(rape) hypothetical protein</fullName>
    </submittedName>
    <submittedName>
        <fullName evidence="3">BnaC03g23640D protein</fullName>
    </submittedName>
</protein>
<reference evidence="3" key="2">
    <citation type="submission" date="2014-06" db="EMBL/GenBank/DDBJ databases">
        <authorList>
            <person name="Genoscope - CEA"/>
        </authorList>
    </citation>
    <scope>NUCLEOTIDE SEQUENCE</scope>
</reference>